<comment type="caution">
    <text evidence="1">The sequence shown here is derived from an EMBL/GenBank/DDBJ whole genome shotgun (WGS) entry which is preliminary data.</text>
</comment>
<accession>A0A2N3V9V5</accession>
<dbReference type="EMBL" id="PJMW01000002">
    <property type="protein sequence ID" value="PKV78407.1"/>
    <property type="molecule type" value="Genomic_DNA"/>
</dbReference>
<dbReference type="Proteomes" id="UP000233766">
    <property type="component" value="Unassembled WGS sequence"/>
</dbReference>
<reference evidence="1 2" key="1">
    <citation type="submission" date="2017-12" db="EMBL/GenBank/DDBJ databases">
        <title>Sequencing the genomes of 1000 Actinobacteria strains.</title>
        <authorList>
            <person name="Klenk H.-P."/>
        </authorList>
    </citation>
    <scope>NUCLEOTIDE SEQUENCE [LARGE SCALE GENOMIC DNA]</scope>
    <source>
        <strain evidence="1 2">DSM 44489</strain>
    </source>
</reference>
<dbReference type="AlphaFoldDB" id="A0A2N3V9V5"/>
<proteinExistence type="predicted"/>
<name>A0A2N3V9V5_9NOCA</name>
<sequence>MPYPGCRHTALRAHRNALNWDYGVPQRTIRRFGLDGSGLGVNLIVMSSNHLAAQRVTYVTAALGLRLPLTRELCRSCSCS</sequence>
<protein>
    <submittedName>
        <fullName evidence="1">Uncharacterized protein</fullName>
    </submittedName>
</protein>
<evidence type="ECO:0000313" key="1">
    <source>
        <dbReference type="EMBL" id="PKV78407.1"/>
    </source>
</evidence>
<organism evidence="1 2">
    <name type="scientific">Nocardia fluminea</name>
    <dbReference type="NCBI Taxonomy" id="134984"/>
    <lineage>
        <taxon>Bacteria</taxon>
        <taxon>Bacillati</taxon>
        <taxon>Actinomycetota</taxon>
        <taxon>Actinomycetes</taxon>
        <taxon>Mycobacteriales</taxon>
        <taxon>Nocardiaceae</taxon>
        <taxon>Nocardia</taxon>
    </lineage>
</organism>
<keyword evidence="2" id="KW-1185">Reference proteome</keyword>
<gene>
    <name evidence="1" type="ORF">ATK86_2773</name>
</gene>
<evidence type="ECO:0000313" key="2">
    <source>
        <dbReference type="Proteomes" id="UP000233766"/>
    </source>
</evidence>